<evidence type="ECO:0000313" key="2">
    <source>
        <dbReference type="EMBL" id="KAL1236683.1"/>
    </source>
</evidence>
<sequence length="66" mass="7148">MKIKLFVRQRCSVAIRVAMVVRQQVGFVVSVVICLVVSIAWLCVMIAGGRLNTSRAVSNGKNARSG</sequence>
<proteinExistence type="predicted"/>
<keyword evidence="1" id="KW-0472">Membrane</keyword>
<gene>
    <name evidence="2" type="ORF">TSPI_06680</name>
</gene>
<organism evidence="2 3">
    <name type="scientific">Trichinella spiralis</name>
    <name type="common">Trichina worm</name>
    <dbReference type="NCBI Taxonomy" id="6334"/>
    <lineage>
        <taxon>Eukaryota</taxon>
        <taxon>Metazoa</taxon>
        <taxon>Ecdysozoa</taxon>
        <taxon>Nematoda</taxon>
        <taxon>Enoplea</taxon>
        <taxon>Dorylaimia</taxon>
        <taxon>Trichinellida</taxon>
        <taxon>Trichinellidae</taxon>
        <taxon>Trichinella</taxon>
    </lineage>
</organism>
<evidence type="ECO:0000313" key="3">
    <source>
        <dbReference type="Proteomes" id="UP001558632"/>
    </source>
</evidence>
<keyword evidence="1" id="KW-0812">Transmembrane</keyword>
<protein>
    <submittedName>
        <fullName evidence="2">Choline transporter-like protein</fullName>
    </submittedName>
</protein>
<evidence type="ECO:0000256" key="1">
    <source>
        <dbReference type="SAM" id="Phobius"/>
    </source>
</evidence>
<comment type="caution">
    <text evidence="2">The sequence shown here is derived from an EMBL/GenBank/DDBJ whole genome shotgun (WGS) entry which is preliminary data.</text>
</comment>
<name>A0ABR3KH28_TRISP</name>
<reference evidence="2 3" key="1">
    <citation type="submission" date="2024-07" db="EMBL/GenBank/DDBJ databases">
        <title>Enhanced genomic and transcriptomic resources for Trichinella pseudospiralis and T. spiralis underpin the discovery of pronounced molecular differences between stages and species.</title>
        <authorList>
            <person name="Pasi K.K."/>
            <person name="La Rosa G."/>
            <person name="Gomez-Morales M.A."/>
            <person name="Tosini F."/>
            <person name="Sumanam S."/>
            <person name="Young N.D."/>
            <person name="Chang B.C."/>
            <person name="Robin G.B."/>
        </authorList>
    </citation>
    <scope>NUCLEOTIDE SEQUENCE [LARGE SCALE GENOMIC DNA]</scope>
    <source>
        <strain evidence="2">ISS534</strain>
    </source>
</reference>
<feature type="transmembrane region" description="Helical" evidence="1">
    <location>
        <begin position="25"/>
        <end position="47"/>
    </location>
</feature>
<dbReference type="EMBL" id="JBEUSY010000364">
    <property type="protein sequence ID" value="KAL1236683.1"/>
    <property type="molecule type" value="Genomic_DNA"/>
</dbReference>
<accession>A0ABR3KH28</accession>
<keyword evidence="1" id="KW-1133">Transmembrane helix</keyword>
<keyword evidence="3" id="KW-1185">Reference proteome</keyword>
<dbReference type="Proteomes" id="UP001558632">
    <property type="component" value="Unassembled WGS sequence"/>
</dbReference>